<gene>
    <name evidence="1" type="ORF">MuYL_4777</name>
</gene>
<sequence>MRDRKTNQSRVFVHNHLILKNKLKQKPAVGQQALFILFS</sequence>
<protein>
    <submittedName>
        <fullName evidence="1">Uncharacterized protein</fullName>
    </submittedName>
</protein>
<accession>A0A223P3N8</accession>
<dbReference type="EMBL" id="CP022743">
    <property type="protein sequence ID" value="ASU36660.1"/>
    <property type="molecule type" value="Genomic_DNA"/>
</dbReference>
<keyword evidence="2" id="KW-1185">Reference proteome</keyword>
<name>A0A223P3N8_9SPHI</name>
<dbReference type="KEGG" id="muc:MuYL_4777"/>
<evidence type="ECO:0000313" key="1">
    <source>
        <dbReference type="EMBL" id="ASU36660.1"/>
    </source>
</evidence>
<proteinExistence type="predicted"/>
<evidence type="ECO:0000313" key="2">
    <source>
        <dbReference type="Proteomes" id="UP000215002"/>
    </source>
</evidence>
<organism evidence="1 2">
    <name type="scientific">Mucilaginibacter xinganensis</name>
    <dbReference type="NCBI Taxonomy" id="1234841"/>
    <lineage>
        <taxon>Bacteria</taxon>
        <taxon>Pseudomonadati</taxon>
        <taxon>Bacteroidota</taxon>
        <taxon>Sphingobacteriia</taxon>
        <taxon>Sphingobacteriales</taxon>
        <taxon>Sphingobacteriaceae</taxon>
        <taxon>Mucilaginibacter</taxon>
    </lineage>
</organism>
<dbReference type="Proteomes" id="UP000215002">
    <property type="component" value="Chromosome"/>
</dbReference>
<reference evidence="1 2" key="1">
    <citation type="submission" date="2017-08" db="EMBL/GenBank/DDBJ databases">
        <title>Complete genome sequence of Mucilaginibacter sp. strain BJC16-A31.</title>
        <authorList>
            <consortium name="Henan University of Science and Technology"/>
            <person name="You X."/>
        </authorList>
    </citation>
    <scope>NUCLEOTIDE SEQUENCE [LARGE SCALE GENOMIC DNA]</scope>
    <source>
        <strain evidence="1 2">BJC16-A31</strain>
    </source>
</reference>
<dbReference type="AlphaFoldDB" id="A0A223P3N8"/>